<feature type="region of interest" description="Disordered" evidence="11">
    <location>
        <begin position="523"/>
        <end position="542"/>
    </location>
</feature>
<evidence type="ECO:0000259" key="14">
    <source>
        <dbReference type="Pfam" id="PF22618"/>
    </source>
</evidence>
<dbReference type="InterPro" id="IPR018764">
    <property type="entry name" value="RskA_C"/>
</dbReference>
<evidence type="ECO:0000259" key="13">
    <source>
        <dbReference type="Pfam" id="PF10099"/>
    </source>
</evidence>
<keyword evidence="7 12" id="KW-0472">Membrane</keyword>
<dbReference type="PANTHER" id="PTHR37461">
    <property type="entry name" value="ANTI-SIGMA-K FACTOR RSKA"/>
    <property type="match status" value="1"/>
</dbReference>
<evidence type="ECO:0000256" key="7">
    <source>
        <dbReference type="ARBA" id="ARBA00023136"/>
    </source>
</evidence>
<keyword evidence="6" id="KW-0805">Transcription regulation</keyword>
<accession>A0A9D2A8V2</accession>
<evidence type="ECO:0000256" key="4">
    <source>
        <dbReference type="ARBA" id="ARBA00022692"/>
    </source>
</evidence>
<keyword evidence="4 12" id="KW-0812">Transmembrane</keyword>
<proteinExistence type="predicted"/>
<dbReference type="Gene3D" id="1.10.10.1320">
    <property type="entry name" value="Anti-sigma factor, zinc-finger domain"/>
    <property type="match status" value="1"/>
</dbReference>
<dbReference type="EMBL" id="DXGD01000349">
    <property type="protein sequence ID" value="HIX00355.1"/>
    <property type="molecule type" value="Genomic_DNA"/>
</dbReference>
<evidence type="ECO:0000256" key="3">
    <source>
        <dbReference type="ARBA" id="ARBA00022475"/>
    </source>
</evidence>
<dbReference type="Pfam" id="PF22618">
    <property type="entry name" value="RskA_N"/>
    <property type="match status" value="1"/>
</dbReference>
<dbReference type="Proteomes" id="UP000824151">
    <property type="component" value="Unassembled WGS sequence"/>
</dbReference>
<evidence type="ECO:0000313" key="15">
    <source>
        <dbReference type="EMBL" id="HIX00355.1"/>
    </source>
</evidence>
<keyword evidence="8" id="KW-0804">Transcription</keyword>
<dbReference type="AlphaFoldDB" id="A0A9D2A8V2"/>
<evidence type="ECO:0000256" key="10">
    <source>
        <dbReference type="ARBA" id="ARBA00030803"/>
    </source>
</evidence>
<keyword evidence="3" id="KW-1003">Cell membrane</keyword>
<dbReference type="InterPro" id="IPR036388">
    <property type="entry name" value="WH-like_DNA-bd_sf"/>
</dbReference>
<sequence>MDTASPSPASGRSPDGRDDVDAPTSSTGPTADEGAPGDAVPAAETPAPAQQPARLSEMLRRSAQGDQASFAAFYNATADVIYGLAILMHDDADGAQSSTVAVFQQLWDQAGERARDLRLQTQTSRELAGEHEAEAVQEREYETVLEWLVPLAHRIMVERFREGTSSPISLVALPPAEGGGIAGLPEEIIDDLMPLSDSQSQAIALSYLAGGTHQQLGTALESSIPAVKSRLRDGLTRLHQRARGSTPETDPILRAAVTERDVQRGTGVNRNFTEEIAEDLRKGLLVELAEVYALDAVDDHDRALLDEAALTADTDTAQQWDLRVLAARRTLAEIFTAHSTVPPRYLLEEVLHTLHGQEVGMGMVEEFSEHTEETIKREPLMKRWMIIAGLVVVLLAAGLLIWRFTIGQDVQAIADDDPEAETVDGIELAEGGTARAVISLEENVGYVDFTDVGSLEDSMTYQLWLLPSDQTPPSSLGNFSPDELEDDVVSLRNLDRYGTFLVTAEEIEGGERPTGETIMELPVTERITDGPQYGGSSDSEDE</sequence>
<comment type="subcellular location">
    <subcellularLocation>
        <location evidence="2">Cell membrane</location>
    </subcellularLocation>
    <subcellularLocation>
        <location evidence="1">Membrane</location>
        <topology evidence="1">Single-pass membrane protein</topology>
    </subcellularLocation>
</comment>
<name>A0A9D2A8V2_9MICC</name>
<dbReference type="InterPro" id="IPR041916">
    <property type="entry name" value="Anti_sigma_zinc_sf"/>
</dbReference>
<dbReference type="Pfam" id="PF10099">
    <property type="entry name" value="RskA_C"/>
    <property type="match status" value="1"/>
</dbReference>
<protein>
    <recommendedName>
        <fullName evidence="10">Regulator of SigK</fullName>
    </recommendedName>
    <alternativeName>
        <fullName evidence="9">Sigma-K anti-sigma factor RskA</fullName>
    </alternativeName>
</protein>
<evidence type="ECO:0000256" key="2">
    <source>
        <dbReference type="ARBA" id="ARBA00004236"/>
    </source>
</evidence>
<evidence type="ECO:0000256" key="9">
    <source>
        <dbReference type="ARBA" id="ARBA00029829"/>
    </source>
</evidence>
<gene>
    <name evidence="15" type="ORF">H9871_09445</name>
</gene>
<evidence type="ECO:0000256" key="12">
    <source>
        <dbReference type="SAM" id="Phobius"/>
    </source>
</evidence>
<feature type="domain" description="Anti-sigma-K factor RskA N-terminal" evidence="14">
    <location>
        <begin position="285"/>
        <end position="332"/>
    </location>
</feature>
<dbReference type="InterPro" id="IPR013324">
    <property type="entry name" value="RNA_pol_sigma_r3/r4-like"/>
</dbReference>
<feature type="transmembrane region" description="Helical" evidence="12">
    <location>
        <begin position="384"/>
        <end position="404"/>
    </location>
</feature>
<dbReference type="Gene3D" id="1.10.10.10">
    <property type="entry name" value="Winged helix-like DNA-binding domain superfamily/Winged helix DNA-binding domain"/>
    <property type="match status" value="1"/>
</dbReference>
<evidence type="ECO:0000256" key="1">
    <source>
        <dbReference type="ARBA" id="ARBA00004167"/>
    </source>
</evidence>
<comment type="caution">
    <text evidence="15">The sequence shown here is derived from an EMBL/GenBank/DDBJ whole genome shotgun (WGS) entry which is preliminary data.</text>
</comment>
<evidence type="ECO:0000313" key="16">
    <source>
        <dbReference type="Proteomes" id="UP000824151"/>
    </source>
</evidence>
<organism evidence="15 16">
    <name type="scientific">Candidatus Nesterenkonia stercoripullorum</name>
    <dbReference type="NCBI Taxonomy" id="2838701"/>
    <lineage>
        <taxon>Bacteria</taxon>
        <taxon>Bacillati</taxon>
        <taxon>Actinomycetota</taxon>
        <taxon>Actinomycetes</taxon>
        <taxon>Micrococcales</taxon>
        <taxon>Micrococcaceae</taxon>
        <taxon>Nesterenkonia</taxon>
    </lineage>
</organism>
<dbReference type="PANTHER" id="PTHR37461:SF1">
    <property type="entry name" value="ANTI-SIGMA-K FACTOR RSKA"/>
    <property type="match status" value="1"/>
</dbReference>
<keyword evidence="5 12" id="KW-1133">Transmembrane helix</keyword>
<dbReference type="GO" id="GO:0006417">
    <property type="term" value="P:regulation of translation"/>
    <property type="evidence" value="ECO:0007669"/>
    <property type="project" value="TreeGrafter"/>
</dbReference>
<feature type="compositionally biased region" description="Polar residues" evidence="11">
    <location>
        <begin position="1"/>
        <end position="10"/>
    </location>
</feature>
<feature type="compositionally biased region" description="Low complexity" evidence="11">
    <location>
        <begin position="39"/>
        <end position="52"/>
    </location>
</feature>
<reference evidence="15" key="2">
    <citation type="submission" date="2021-04" db="EMBL/GenBank/DDBJ databases">
        <authorList>
            <person name="Gilroy R."/>
        </authorList>
    </citation>
    <scope>NUCLEOTIDE SEQUENCE</scope>
    <source>
        <strain evidence="15">ChiHejej3B27-3195</strain>
    </source>
</reference>
<dbReference type="SUPFAM" id="SSF88659">
    <property type="entry name" value="Sigma3 and sigma4 domains of RNA polymerase sigma factors"/>
    <property type="match status" value="1"/>
</dbReference>
<evidence type="ECO:0000256" key="5">
    <source>
        <dbReference type="ARBA" id="ARBA00022989"/>
    </source>
</evidence>
<dbReference type="InterPro" id="IPR051474">
    <property type="entry name" value="Anti-sigma-K/W_factor"/>
</dbReference>
<dbReference type="InterPro" id="IPR053877">
    <property type="entry name" value="RskA_N"/>
</dbReference>
<reference evidence="15" key="1">
    <citation type="journal article" date="2021" name="PeerJ">
        <title>Extensive microbial diversity within the chicken gut microbiome revealed by metagenomics and culture.</title>
        <authorList>
            <person name="Gilroy R."/>
            <person name="Ravi A."/>
            <person name="Getino M."/>
            <person name="Pursley I."/>
            <person name="Horton D.L."/>
            <person name="Alikhan N.F."/>
            <person name="Baker D."/>
            <person name="Gharbi K."/>
            <person name="Hall N."/>
            <person name="Watson M."/>
            <person name="Adriaenssens E.M."/>
            <person name="Foster-Nyarko E."/>
            <person name="Jarju S."/>
            <person name="Secka A."/>
            <person name="Antonio M."/>
            <person name="Oren A."/>
            <person name="Chaudhuri R.R."/>
            <person name="La Ragione R."/>
            <person name="Hildebrand F."/>
            <person name="Pallen M.J."/>
        </authorList>
    </citation>
    <scope>NUCLEOTIDE SEQUENCE</scope>
    <source>
        <strain evidence="15">ChiHejej3B27-3195</strain>
    </source>
</reference>
<feature type="domain" description="Anti-sigma K factor RskA C-terminal" evidence="13">
    <location>
        <begin position="391"/>
        <end position="515"/>
    </location>
</feature>
<evidence type="ECO:0000256" key="6">
    <source>
        <dbReference type="ARBA" id="ARBA00023015"/>
    </source>
</evidence>
<evidence type="ECO:0000256" key="11">
    <source>
        <dbReference type="SAM" id="MobiDB-lite"/>
    </source>
</evidence>
<dbReference type="GO" id="GO:0005886">
    <property type="term" value="C:plasma membrane"/>
    <property type="evidence" value="ECO:0007669"/>
    <property type="project" value="UniProtKB-SubCell"/>
</dbReference>
<evidence type="ECO:0000256" key="8">
    <source>
        <dbReference type="ARBA" id="ARBA00023163"/>
    </source>
</evidence>
<dbReference type="GO" id="GO:0016989">
    <property type="term" value="F:sigma factor antagonist activity"/>
    <property type="evidence" value="ECO:0007669"/>
    <property type="project" value="TreeGrafter"/>
</dbReference>
<feature type="region of interest" description="Disordered" evidence="11">
    <location>
        <begin position="1"/>
        <end position="52"/>
    </location>
</feature>